<dbReference type="OrthoDB" id="9801052at2"/>
<gene>
    <name evidence="2" type="ORF">EWM59_12010</name>
</gene>
<protein>
    <submittedName>
        <fullName evidence="2">Peptidase M23</fullName>
    </submittedName>
</protein>
<evidence type="ECO:0000259" key="1">
    <source>
        <dbReference type="Pfam" id="PF01551"/>
    </source>
</evidence>
<name>A0A4Q5LZS4_9BACT</name>
<dbReference type="InterPro" id="IPR011055">
    <property type="entry name" value="Dup_hybrid_motif"/>
</dbReference>
<dbReference type="Proteomes" id="UP000293162">
    <property type="component" value="Unassembled WGS sequence"/>
</dbReference>
<dbReference type="GO" id="GO:0004222">
    <property type="term" value="F:metalloendopeptidase activity"/>
    <property type="evidence" value="ECO:0007669"/>
    <property type="project" value="TreeGrafter"/>
</dbReference>
<dbReference type="Pfam" id="PF01551">
    <property type="entry name" value="Peptidase_M23"/>
    <property type="match status" value="1"/>
</dbReference>
<dbReference type="Gene3D" id="2.70.70.10">
    <property type="entry name" value="Glucose Permease (Domain IIA)"/>
    <property type="match status" value="1"/>
</dbReference>
<organism evidence="2 3">
    <name type="scientific">Emticicia agri</name>
    <dbReference type="NCBI Taxonomy" id="2492393"/>
    <lineage>
        <taxon>Bacteria</taxon>
        <taxon>Pseudomonadati</taxon>
        <taxon>Bacteroidota</taxon>
        <taxon>Cytophagia</taxon>
        <taxon>Cytophagales</taxon>
        <taxon>Leadbetterellaceae</taxon>
        <taxon>Emticicia</taxon>
    </lineage>
</organism>
<proteinExistence type="predicted"/>
<evidence type="ECO:0000313" key="2">
    <source>
        <dbReference type="EMBL" id="RYU95388.1"/>
    </source>
</evidence>
<evidence type="ECO:0000313" key="3">
    <source>
        <dbReference type="Proteomes" id="UP000293162"/>
    </source>
</evidence>
<dbReference type="PANTHER" id="PTHR21666:SF270">
    <property type="entry name" value="MUREIN HYDROLASE ACTIVATOR ENVC"/>
    <property type="match status" value="1"/>
</dbReference>
<dbReference type="InterPro" id="IPR016047">
    <property type="entry name" value="M23ase_b-sheet_dom"/>
</dbReference>
<comment type="caution">
    <text evidence="2">The sequence shown here is derived from an EMBL/GenBank/DDBJ whole genome shotgun (WGS) entry which is preliminary data.</text>
</comment>
<dbReference type="EMBL" id="SEWF01000015">
    <property type="protein sequence ID" value="RYU95388.1"/>
    <property type="molecule type" value="Genomic_DNA"/>
</dbReference>
<sequence length="228" mass="25041">MYKVVDIDAYIPLDFTANNPELATVDLVDTAKFSSYVFNKIHSAGAKMGIGGYMENRVIYRRSEHFLNAGEVQRNIHLGIDLWAEAGTPVYAPLEGEIHSFKNNANFGDYGPTIILAHTYEGKPLYTLYGHLSLASLEGLYEGKPIKAGEKIAEIGDYPINGDWPPHLHFQVMTDLLGMHGDFPGVCTAEDKAKFEKICLNPDFLLGLSSPRAEGDFFSPSPNGEGLG</sequence>
<dbReference type="InterPro" id="IPR050570">
    <property type="entry name" value="Cell_wall_metabolism_enzyme"/>
</dbReference>
<dbReference type="PANTHER" id="PTHR21666">
    <property type="entry name" value="PEPTIDASE-RELATED"/>
    <property type="match status" value="1"/>
</dbReference>
<reference evidence="2 3" key="1">
    <citation type="submission" date="2019-02" db="EMBL/GenBank/DDBJ databases">
        <title>Bacterial novel species Emticicia sp. 17J42-9 isolated from soil.</title>
        <authorList>
            <person name="Jung H.-Y."/>
        </authorList>
    </citation>
    <scope>NUCLEOTIDE SEQUENCE [LARGE SCALE GENOMIC DNA]</scope>
    <source>
        <strain evidence="2 3">17J42-9</strain>
    </source>
</reference>
<dbReference type="SUPFAM" id="SSF51261">
    <property type="entry name" value="Duplicated hybrid motif"/>
    <property type="match status" value="1"/>
</dbReference>
<dbReference type="CDD" id="cd12797">
    <property type="entry name" value="M23_peptidase"/>
    <property type="match status" value="1"/>
</dbReference>
<feature type="domain" description="M23ase beta-sheet core" evidence="1">
    <location>
        <begin position="76"/>
        <end position="174"/>
    </location>
</feature>
<accession>A0A4Q5LZS4</accession>
<dbReference type="RefSeq" id="WP_130021221.1">
    <property type="nucleotide sequence ID" value="NZ_SEWF01000015.1"/>
</dbReference>
<dbReference type="AlphaFoldDB" id="A0A4Q5LZS4"/>
<keyword evidence="3" id="KW-1185">Reference proteome</keyword>